<dbReference type="PANTHER" id="PTHR41252:SF1">
    <property type="entry name" value="BLR2505 PROTEIN"/>
    <property type="match status" value="1"/>
</dbReference>
<dbReference type="PANTHER" id="PTHR41252">
    <property type="entry name" value="BLR2505 PROTEIN"/>
    <property type="match status" value="1"/>
</dbReference>
<dbReference type="Pfam" id="PF12680">
    <property type="entry name" value="SnoaL_2"/>
    <property type="match status" value="1"/>
</dbReference>
<gene>
    <name evidence="2" type="ORF">SAMN05216552_1008105</name>
</gene>
<organism evidence="2 3">
    <name type="scientific">Pseudoduganella namucuonensis</name>
    <dbReference type="NCBI Taxonomy" id="1035707"/>
    <lineage>
        <taxon>Bacteria</taxon>
        <taxon>Pseudomonadati</taxon>
        <taxon>Pseudomonadota</taxon>
        <taxon>Betaproteobacteria</taxon>
        <taxon>Burkholderiales</taxon>
        <taxon>Oxalobacteraceae</taxon>
        <taxon>Telluria group</taxon>
        <taxon>Pseudoduganella</taxon>
    </lineage>
</organism>
<dbReference type="InterPro" id="IPR032710">
    <property type="entry name" value="NTF2-like_dom_sf"/>
</dbReference>
<keyword evidence="3" id="KW-1185">Reference proteome</keyword>
<dbReference type="SUPFAM" id="SSF54427">
    <property type="entry name" value="NTF2-like"/>
    <property type="match status" value="1"/>
</dbReference>
<evidence type="ECO:0000313" key="3">
    <source>
        <dbReference type="Proteomes" id="UP000199391"/>
    </source>
</evidence>
<dbReference type="InterPro" id="IPR037401">
    <property type="entry name" value="SnoaL-like"/>
</dbReference>
<evidence type="ECO:0000313" key="2">
    <source>
        <dbReference type="EMBL" id="SFU73508.1"/>
    </source>
</evidence>
<dbReference type="Gene3D" id="3.10.450.50">
    <property type="match status" value="1"/>
</dbReference>
<dbReference type="STRING" id="1035707.SAMN05216552_1008105"/>
<accession>A0A1I7IKT6</accession>
<sequence length="137" mass="15079">MDEQANLGIVRQCYEAFATGDTARMRSYFAPGISWEIPTVPGVAFSGKRQGCEQVMAFFREMGEAQEVRAFAPNEFIAKGPRVVVLGHYAFTIRATGACFESDWVHLFTVRDGKITDFREFLDSHLAAAAYRGGAGG</sequence>
<dbReference type="RefSeq" id="WP_093555577.1">
    <property type="nucleotide sequence ID" value="NZ_FPBO01000008.1"/>
</dbReference>
<dbReference type="OrthoDB" id="283154at2"/>
<feature type="domain" description="SnoaL-like" evidence="1">
    <location>
        <begin position="10"/>
        <end position="117"/>
    </location>
</feature>
<reference evidence="3" key="1">
    <citation type="submission" date="2016-10" db="EMBL/GenBank/DDBJ databases">
        <authorList>
            <person name="Varghese N."/>
            <person name="Submissions S."/>
        </authorList>
    </citation>
    <scope>NUCLEOTIDE SEQUENCE [LARGE SCALE GENOMIC DNA]</scope>
    <source>
        <strain evidence="3">CGMCC 1.11014</strain>
    </source>
</reference>
<dbReference type="EMBL" id="FPBO01000008">
    <property type="protein sequence ID" value="SFU73508.1"/>
    <property type="molecule type" value="Genomic_DNA"/>
</dbReference>
<evidence type="ECO:0000259" key="1">
    <source>
        <dbReference type="Pfam" id="PF12680"/>
    </source>
</evidence>
<protein>
    <recommendedName>
        <fullName evidence="1">SnoaL-like domain-containing protein</fullName>
    </recommendedName>
</protein>
<dbReference type="Proteomes" id="UP000199391">
    <property type="component" value="Unassembled WGS sequence"/>
</dbReference>
<proteinExistence type="predicted"/>
<name>A0A1I7IKT6_9BURK</name>
<dbReference type="AlphaFoldDB" id="A0A1I7IKT6"/>